<dbReference type="Proteomes" id="UP000739538">
    <property type="component" value="Unassembled WGS sequence"/>
</dbReference>
<dbReference type="EMBL" id="JAGQHS010000329">
    <property type="protein sequence ID" value="MCA9759380.1"/>
    <property type="molecule type" value="Genomic_DNA"/>
</dbReference>
<dbReference type="AlphaFoldDB" id="A0A956SG46"/>
<name>A0A956SG46_UNCEI</name>
<proteinExistence type="predicted"/>
<accession>A0A956SG46</accession>
<reference evidence="1" key="1">
    <citation type="submission" date="2020-04" db="EMBL/GenBank/DDBJ databases">
        <authorList>
            <person name="Zhang T."/>
        </authorList>
    </citation>
    <scope>NUCLEOTIDE SEQUENCE</scope>
    <source>
        <strain evidence="1">HKST-UBA02</strain>
    </source>
</reference>
<evidence type="ECO:0000313" key="1">
    <source>
        <dbReference type="EMBL" id="MCA9759380.1"/>
    </source>
</evidence>
<evidence type="ECO:0008006" key="3">
    <source>
        <dbReference type="Google" id="ProtNLM"/>
    </source>
</evidence>
<sequence>MRTIVRGSLIAIVALAAIVARYADCRADWTLDAMGGLGVSDQVWHARGDISFDFEFESLLAWRASSSVGYRFTNGTEVGVGLGWFERGGAIETEPSVFRPTDLRTEFQRTYLDASIRVGQVFDLGPMEFVPGVSFRMGRLQSQDEEFTTGFEDWVLGLDPEIRLAYGPGFLWGQYPLDLEPSLTRRRSEMGERAAYFGLGWRIL</sequence>
<organism evidence="1 2">
    <name type="scientific">Eiseniibacteriota bacterium</name>
    <dbReference type="NCBI Taxonomy" id="2212470"/>
    <lineage>
        <taxon>Bacteria</taxon>
        <taxon>Candidatus Eiseniibacteriota</taxon>
    </lineage>
</organism>
<protein>
    <recommendedName>
        <fullName evidence="3">Outer membrane protein beta-barrel domain-containing protein</fullName>
    </recommendedName>
</protein>
<evidence type="ECO:0000313" key="2">
    <source>
        <dbReference type="Proteomes" id="UP000739538"/>
    </source>
</evidence>
<gene>
    <name evidence="1" type="ORF">KDA27_26540</name>
</gene>
<comment type="caution">
    <text evidence="1">The sequence shown here is derived from an EMBL/GenBank/DDBJ whole genome shotgun (WGS) entry which is preliminary data.</text>
</comment>
<reference evidence="1" key="2">
    <citation type="journal article" date="2021" name="Microbiome">
        <title>Successional dynamics and alternative stable states in a saline activated sludge microbial community over 9 years.</title>
        <authorList>
            <person name="Wang Y."/>
            <person name="Ye J."/>
            <person name="Ju F."/>
            <person name="Liu L."/>
            <person name="Boyd J.A."/>
            <person name="Deng Y."/>
            <person name="Parks D.H."/>
            <person name="Jiang X."/>
            <person name="Yin X."/>
            <person name="Woodcroft B.J."/>
            <person name="Tyson G.W."/>
            <person name="Hugenholtz P."/>
            <person name="Polz M.F."/>
            <person name="Zhang T."/>
        </authorList>
    </citation>
    <scope>NUCLEOTIDE SEQUENCE</scope>
    <source>
        <strain evidence="1">HKST-UBA02</strain>
    </source>
</reference>